<evidence type="ECO:0000313" key="13">
    <source>
        <dbReference type="Proteomes" id="UP000184245"/>
    </source>
</evidence>
<feature type="transmembrane region" description="Helical" evidence="9">
    <location>
        <begin position="133"/>
        <end position="151"/>
    </location>
</feature>
<dbReference type="InterPro" id="IPR027417">
    <property type="entry name" value="P-loop_NTPase"/>
</dbReference>
<feature type="transmembrane region" description="Helical" evidence="9">
    <location>
        <begin position="237"/>
        <end position="258"/>
    </location>
</feature>
<dbReference type="InterPro" id="IPR003593">
    <property type="entry name" value="AAA+_ATPase"/>
</dbReference>
<dbReference type="FunFam" id="3.40.50.300:FF:000854">
    <property type="entry name" value="Multidrug ABC transporter ATP-binding protein"/>
    <property type="match status" value="1"/>
</dbReference>
<dbReference type="OrthoDB" id="9762778at2"/>
<dbReference type="SMART" id="SM00382">
    <property type="entry name" value="AAA"/>
    <property type="match status" value="1"/>
</dbReference>
<dbReference type="CDD" id="cd18548">
    <property type="entry name" value="ABC_6TM_Tm287_like"/>
    <property type="match status" value="1"/>
</dbReference>
<dbReference type="GO" id="GO:0005524">
    <property type="term" value="F:ATP binding"/>
    <property type="evidence" value="ECO:0007669"/>
    <property type="project" value="UniProtKB-KW"/>
</dbReference>
<evidence type="ECO:0000256" key="9">
    <source>
        <dbReference type="SAM" id="Phobius"/>
    </source>
</evidence>
<keyword evidence="13" id="KW-1185">Reference proteome</keyword>
<dbReference type="GO" id="GO:0015421">
    <property type="term" value="F:ABC-type oligopeptide transporter activity"/>
    <property type="evidence" value="ECO:0007669"/>
    <property type="project" value="TreeGrafter"/>
</dbReference>
<dbReference type="Pfam" id="PF00005">
    <property type="entry name" value="ABC_tran"/>
    <property type="match status" value="1"/>
</dbReference>
<dbReference type="PANTHER" id="PTHR43394:SF1">
    <property type="entry name" value="ATP-BINDING CASSETTE SUB-FAMILY B MEMBER 10, MITOCHONDRIAL"/>
    <property type="match status" value="1"/>
</dbReference>
<proteinExistence type="predicted"/>
<protein>
    <submittedName>
        <fullName evidence="12">ATP-binding cassette, subfamily B</fullName>
    </submittedName>
</protein>
<evidence type="ECO:0000256" key="6">
    <source>
        <dbReference type="ARBA" id="ARBA00022840"/>
    </source>
</evidence>
<dbReference type="InterPro" id="IPR036640">
    <property type="entry name" value="ABC1_TM_sf"/>
</dbReference>
<keyword evidence="3" id="KW-1003">Cell membrane</keyword>
<accession>A0A1M4U4Y8</accession>
<dbReference type="Gene3D" id="3.40.50.300">
    <property type="entry name" value="P-loop containing nucleotide triphosphate hydrolases"/>
    <property type="match status" value="1"/>
</dbReference>
<dbReference type="SUPFAM" id="SSF90123">
    <property type="entry name" value="ABC transporter transmembrane region"/>
    <property type="match status" value="1"/>
</dbReference>
<dbReference type="RefSeq" id="WP_072849082.1">
    <property type="nucleotide sequence ID" value="NZ_FQVI01000002.1"/>
</dbReference>
<evidence type="ECO:0000256" key="4">
    <source>
        <dbReference type="ARBA" id="ARBA00022692"/>
    </source>
</evidence>
<sequence>MRELIRYLKDYKKESIMGPLFKMLEACFELIVPLVMAAIIDTGIRNHDRPYIWRMGLLLVSFGVLGLICSLTAQYFAAKAAMGFGTALRRDLFAHINNMSYTELDILGTPTLVTRMTSDINQAQAGVNLVLRLFLRSPFIVVGAVLMAFTISVKMTVIFLIAVPVISLIIYFIVKSTIPIYKSAQAALDRVSLLTRENHIGARVVRAFSKQQEEISRFEETTGALTRIQLHAGRISALLNPATYVVVNLAIMAILWSGGYVVDSGEITQGELIALINYMSQILLALIALANLIITFTKATASAIRINEVFHTQPSMCGGEKTGSEGDGEVPAVEFRGVSFSYANAKENALEEISFSAAQGETIGIIGGTGSGKSTLVHLIPRLYDTSEGEVLFRGRSIQEYQLEYIRSRIGLVPQKAVLFQGTLRDNMKWGKEDASDSEIREALDIAQARDFVEAKEEGLDLKIQQGGSNLSGGQRQRLTIARALVGKPDILILDDSASALDFATDAALRKAIKEKTRGMTVFIVSQRASSIKYADKILVLDDGRMAGMGTHRELMENCRVYEEICTSQLSGEEVQRG</sequence>
<dbReference type="PROSITE" id="PS50929">
    <property type="entry name" value="ABC_TM1F"/>
    <property type="match status" value="1"/>
</dbReference>
<keyword evidence="7 9" id="KW-1133">Transmembrane helix</keyword>
<evidence type="ECO:0000256" key="5">
    <source>
        <dbReference type="ARBA" id="ARBA00022741"/>
    </source>
</evidence>
<feature type="transmembrane region" description="Helical" evidence="9">
    <location>
        <begin position="20"/>
        <end position="40"/>
    </location>
</feature>
<dbReference type="AlphaFoldDB" id="A0A1M4U4Y8"/>
<dbReference type="InterPro" id="IPR017871">
    <property type="entry name" value="ABC_transporter-like_CS"/>
</dbReference>
<keyword evidence="6 12" id="KW-0067">ATP-binding</keyword>
<dbReference type="Pfam" id="PF00664">
    <property type="entry name" value="ABC_membrane"/>
    <property type="match status" value="1"/>
</dbReference>
<gene>
    <name evidence="12" type="ORF">SAMN02745158_00732</name>
</gene>
<reference evidence="12 13" key="1">
    <citation type="submission" date="2016-11" db="EMBL/GenBank/DDBJ databases">
        <authorList>
            <person name="Jaros S."/>
            <person name="Januszkiewicz K."/>
            <person name="Wedrychowicz H."/>
        </authorList>
    </citation>
    <scope>NUCLEOTIDE SEQUENCE [LARGE SCALE GENOMIC DNA]</scope>
    <source>
        <strain evidence="12 13">DSM 17459</strain>
    </source>
</reference>
<dbReference type="SUPFAM" id="SSF52540">
    <property type="entry name" value="P-loop containing nucleoside triphosphate hydrolases"/>
    <property type="match status" value="1"/>
</dbReference>
<evidence type="ECO:0000256" key="8">
    <source>
        <dbReference type="ARBA" id="ARBA00023136"/>
    </source>
</evidence>
<keyword evidence="5" id="KW-0547">Nucleotide-binding</keyword>
<dbReference type="GO" id="GO:0005886">
    <property type="term" value="C:plasma membrane"/>
    <property type="evidence" value="ECO:0007669"/>
    <property type="project" value="UniProtKB-SubCell"/>
</dbReference>
<dbReference type="EMBL" id="FQVI01000002">
    <property type="protein sequence ID" value="SHE51696.1"/>
    <property type="molecule type" value="Genomic_DNA"/>
</dbReference>
<dbReference type="Gene3D" id="1.20.1560.10">
    <property type="entry name" value="ABC transporter type 1, transmembrane domain"/>
    <property type="match status" value="1"/>
</dbReference>
<evidence type="ECO:0000259" key="11">
    <source>
        <dbReference type="PROSITE" id="PS50929"/>
    </source>
</evidence>
<feature type="domain" description="ABC transmembrane type-1" evidence="11">
    <location>
        <begin position="16"/>
        <end position="298"/>
    </location>
</feature>
<evidence type="ECO:0000256" key="7">
    <source>
        <dbReference type="ARBA" id="ARBA00022989"/>
    </source>
</evidence>
<feature type="transmembrane region" description="Helical" evidence="9">
    <location>
        <begin position="278"/>
        <end position="296"/>
    </location>
</feature>
<evidence type="ECO:0000313" key="12">
    <source>
        <dbReference type="EMBL" id="SHE51696.1"/>
    </source>
</evidence>
<feature type="domain" description="ABC transporter" evidence="10">
    <location>
        <begin position="333"/>
        <end position="568"/>
    </location>
</feature>
<keyword evidence="2" id="KW-0813">Transport</keyword>
<dbReference type="STRING" id="1122155.SAMN02745158_00732"/>
<organism evidence="12 13">
    <name type="scientific">Lactonifactor longoviformis DSM 17459</name>
    <dbReference type="NCBI Taxonomy" id="1122155"/>
    <lineage>
        <taxon>Bacteria</taxon>
        <taxon>Bacillati</taxon>
        <taxon>Bacillota</taxon>
        <taxon>Clostridia</taxon>
        <taxon>Eubacteriales</taxon>
        <taxon>Clostridiaceae</taxon>
        <taxon>Lactonifactor</taxon>
    </lineage>
</organism>
<dbReference type="InterPro" id="IPR003439">
    <property type="entry name" value="ABC_transporter-like_ATP-bd"/>
</dbReference>
<comment type="subcellular location">
    <subcellularLocation>
        <location evidence="1">Cell membrane</location>
        <topology evidence="1">Multi-pass membrane protein</topology>
    </subcellularLocation>
</comment>
<dbReference type="InterPro" id="IPR039421">
    <property type="entry name" value="Type_1_exporter"/>
</dbReference>
<keyword evidence="8 9" id="KW-0472">Membrane</keyword>
<dbReference type="GO" id="GO:0016887">
    <property type="term" value="F:ATP hydrolysis activity"/>
    <property type="evidence" value="ECO:0007669"/>
    <property type="project" value="InterPro"/>
</dbReference>
<dbReference type="Proteomes" id="UP000184245">
    <property type="component" value="Unassembled WGS sequence"/>
</dbReference>
<dbReference type="InterPro" id="IPR011527">
    <property type="entry name" value="ABC1_TM_dom"/>
</dbReference>
<evidence type="ECO:0000256" key="3">
    <source>
        <dbReference type="ARBA" id="ARBA00022475"/>
    </source>
</evidence>
<dbReference type="PROSITE" id="PS50893">
    <property type="entry name" value="ABC_TRANSPORTER_2"/>
    <property type="match status" value="1"/>
</dbReference>
<dbReference type="PROSITE" id="PS00211">
    <property type="entry name" value="ABC_TRANSPORTER_1"/>
    <property type="match status" value="1"/>
</dbReference>
<keyword evidence="4 9" id="KW-0812">Transmembrane</keyword>
<evidence type="ECO:0000256" key="1">
    <source>
        <dbReference type="ARBA" id="ARBA00004651"/>
    </source>
</evidence>
<name>A0A1M4U4Y8_9CLOT</name>
<dbReference type="PANTHER" id="PTHR43394">
    <property type="entry name" value="ATP-DEPENDENT PERMEASE MDL1, MITOCHONDRIAL"/>
    <property type="match status" value="1"/>
</dbReference>
<evidence type="ECO:0000256" key="2">
    <source>
        <dbReference type="ARBA" id="ARBA00022448"/>
    </source>
</evidence>
<feature type="transmembrane region" description="Helical" evidence="9">
    <location>
        <begin position="52"/>
        <end position="73"/>
    </location>
</feature>
<evidence type="ECO:0000259" key="10">
    <source>
        <dbReference type="PROSITE" id="PS50893"/>
    </source>
</evidence>
<feature type="transmembrane region" description="Helical" evidence="9">
    <location>
        <begin position="157"/>
        <end position="174"/>
    </location>
</feature>